<dbReference type="CDD" id="cd16936">
    <property type="entry name" value="HATPase_RsbW-like"/>
    <property type="match status" value="1"/>
</dbReference>
<comment type="caution">
    <text evidence="3">The sequence shown here is derived from an EMBL/GenBank/DDBJ whole genome shotgun (WGS) entry which is preliminary data.</text>
</comment>
<dbReference type="InterPro" id="IPR050267">
    <property type="entry name" value="Anti-sigma-factor_SerPK"/>
</dbReference>
<reference evidence="3 4" key="1">
    <citation type="journal article" date="2019" name="Int. J. Syst. Evol. Microbiol.">
        <title>The Global Catalogue of Microorganisms (GCM) 10K type strain sequencing project: providing services to taxonomists for standard genome sequencing and annotation.</title>
        <authorList>
            <consortium name="The Broad Institute Genomics Platform"/>
            <consortium name="The Broad Institute Genome Sequencing Center for Infectious Disease"/>
            <person name="Wu L."/>
            <person name="Ma J."/>
        </authorList>
    </citation>
    <scope>NUCLEOTIDE SEQUENCE [LARGE SCALE GENOMIC DNA]</scope>
    <source>
        <strain evidence="3 4">JCM 4505</strain>
    </source>
</reference>
<organism evidence="3 4">
    <name type="scientific">Streptomyces polychromogenes</name>
    <dbReference type="NCBI Taxonomy" id="67342"/>
    <lineage>
        <taxon>Bacteria</taxon>
        <taxon>Bacillati</taxon>
        <taxon>Actinomycetota</taxon>
        <taxon>Actinomycetes</taxon>
        <taxon>Kitasatosporales</taxon>
        <taxon>Streptomycetaceae</taxon>
        <taxon>Streptomyces</taxon>
    </lineage>
</organism>
<dbReference type="Proteomes" id="UP001501867">
    <property type="component" value="Unassembled WGS sequence"/>
</dbReference>
<dbReference type="Gene3D" id="3.30.565.10">
    <property type="entry name" value="Histidine kinase-like ATPase, C-terminal domain"/>
    <property type="match status" value="1"/>
</dbReference>
<proteinExistence type="predicted"/>
<evidence type="ECO:0000313" key="3">
    <source>
        <dbReference type="EMBL" id="GAA0300185.1"/>
    </source>
</evidence>
<accession>A0ABN0VHC1</accession>
<dbReference type="SUPFAM" id="SSF55874">
    <property type="entry name" value="ATPase domain of HSP90 chaperone/DNA topoisomerase II/histidine kinase"/>
    <property type="match status" value="1"/>
</dbReference>
<keyword evidence="4" id="KW-1185">Reference proteome</keyword>
<dbReference type="InterPro" id="IPR036890">
    <property type="entry name" value="HATPase_C_sf"/>
</dbReference>
<dbReference type="PANTHER" id="PTHR35526">
    <property type="entry name" value="ANTI-SIGMA-F FACTOR RSBW-RELATED"/>
    <property type="match status" value="1"/>
</dbReference>
<keyword evidence="1" id="KW-0808">Transferase</keyword>
<dbReference type="InterPro" id="IPR003594">
    <property type="entry name" value="HATPase_dom"/>
</dbReference>
<evidence type="ECO:0000313" key="4">
    <source>
        <dbReference type="Proteomes" id="UP001501867"/>
    </source>
</evidence>
<protein>
    <recommendedName>
        <fullName evidence="2">Histidine kinase/HSP90-like ATPase domain-containing protein</fullName>
    </recommendedName>
</protein>
<evidence type="ECO:0000256" key="1">
    <source>
        <dbReference type="ARBA" id="ARBA00022527"/>
    </source>
</evidence>
<gene>
    <name evidence="3" type="ORF">GCM10010302_43450</name>
</gene>
<evidence type="ECO:0000259" key="2">
    <source>
        <dbReference type="Pfam" id="PF13581"/>
    </source>
</evidence>
<keyword evidence="1" id="KW-0418">Kinase</keyword>
<dbReference type="EMBL" id="BAAABV010000021">
    <property type="protein sequence ID" value="GAA0300185.1"/>
    <property type="molecule type" value="Genomic_DNA"/>
</dbReference>
<sequence>MRLGRGRGRAAAARDLTRRALRGGVAGPDAVEDVLLVVSELVTNVLDHTSCDPLLVVCFRAGRVRVEVRDADPRLPVPQHPSPAAPHGRGLALVAAVSVHHGVRRLPGAGKAVWALLALRPTPREP</sequence>
<dbReference type="PANTHER" id="PTHR35526:SF3">
    <property type="entry name" value="ANTI-SIGMA-F FACTOR RSBW"/>
    <property type="match status" value="1"/>
</dbReference>
<name>A0ABN0VHC1_9ACTN</name>
<feature type="domain" description="Histidine kinase/HSP90-like ATPase" evidence="2">
    <location>
        <begin position="10"/>
        <end position="114"/>
    </location>
</feature>
<dbReference type="Pfam" id="PF13581">
    <property type="entry name" value="HATPase_c_2"/>
    <property type="match status" value="1"/>
</dbReference>
<keyword evidence="1" id="KW-0723">Serine/threonine-protein kinase</keyword>